<sequence>MTILAGIDIGGTKCAVTIGKRIEHNEITLVEKVQFPTPRDPYETITKMISVLDQLLLEQGSTLAAVGISCGGPLDSKRGIIHSPPNLPGWDHIPIVSIMKEHFGVLVGLQNDANACALAEWRWGAGVGTRNMIFLTFGTGMGAGLILDGKLYTGTNDMAGEIGHMRLEPTGPIGYGKAGSFEGYCSGGGIVQLGRLKAEEGLAMGQPPSYCRFEAQLASLTAQGIAEAAQAGDLAALQVFQTVGVQLGRGLSVLVDLLNPELIVIGSIYARQRDLLEAITLEELHREALPHAHRECRVVPAGLGDHVGDYASLSVAAYQVI</sequence>
<dbReference type="Pfam" id="PF00480">
    <property type="entry name" value="ROK"/>
    <property type="match status" value="1"/>
</dbReference>
<dbReference type="Gene3D" id="3.30.420.40">
    <property type="match status" value="2"/>
</dbReference>
<evidence type="ECO:0000256" key="1">
    <source>
        <dbReference type="ARBA" id="ARBA00006479"/>
    </source>
</evidence>
<keyword evidence="2" id="KW-0418">Kinase</keyword>
<reference evidence="2 3" key="1">
    <citation type="submission" date="2016-05" db="EMBL/GenBank/DDBJ databases">
        <title>Paenibacillus sp. 1ZS3-15 nov., isolated from the rhizosphere soil.</title>
        <authorList>
            <person name="Zhang X.X."/>
            <person name="Zhang J."/>
        </authorList>
    </citation>
    <scope>NUCLEOTIDE SEQUENCE [LARGE SCALE GENOMIC DNA]</scope>
    <source>
        <strain evidence="2 3">1ZS3-15</strain>
    </source>
</reference>
<proteinExistence type="inferred from homology"/>
<dbReference type="Proteomes" id="UP000078454">
    <property type="component" value="Unassembled WGS sequence"/>
</dbReference>
<dbReference type="CDD" id="cd23763">
    <property type="entry name" value="ASKHA_ATPase_ROK"/>
    <property type="match status" value="1"/>
</dbReference>
<keyword evidence="2" id="KW-0808">Transferase</keyword>
<protein>
    <submittedName>
        <fullName evidence="2">Sugar kinase</fullName>
    </submittedName>
</protein>
<dbReference type="InterPro" id="IPR000600">
    <property type="entry name" value="ROK"/>
</dbReference>
<dbReference type="AlphaFoldDB" id="A0A198AK43"/>
<evidence type="ECO:0000313" key="3">
    <source>
        <dbReference type="Proteomes" id="UP000078454"/>
    </source>
</evidence>
<evidence type="ECO:0000313" key="2">
    <source>
        <dbReference type="EMBL" id="OAS21859.1"/>
    </source>
</evidence>
<organism evidence="2 3">
    <name type="scientific">Paenibacillus oryzisoli</name>
    <dbReference type="NCBI Taxonomy" id="1850517"/>
    <lineage>
        <taxon>Bacteria</taxon>
        <taxon>Bacillati</taxon>
        <taxon>Bacillota</taxon>
        <taxon>Bacilli</taxon>
        <taxon>Bacillales</taxon>
        <taxon>Paenibacillaceae</taxon>
        <taxon>Paenibacillus</taxon>
    </lineage>
</organism>
<comment type="caution">
    <text evidence="2">The sequence shown here is derived from an EMBL/GenBank/DDBJ whole genome shotgun (WGS) entry which is preliminary data.</text>
</comment>
<dbReference type="GO" id="GO:0016301">
    <property type="term" value="F:kinase activity"/>
    <property type="evidence" value="ECO:0007669"/>
    <property type="project" value="UniProtKB-KW"/>
</dbReference>
<comment type="similarity">
    <text evidence="1">Belongs to the ROK (NagC/XylR) family.</text>
</comment>
<dbReference type="EMBL" id="LYPB01000047">
    <property type="protein sequence ID" value="OAS21859.1"/>
    <property type="molecule type" value="Genomic_DNA"/>
</dbReference>
<dbReference type="RefSeq" id="WP_068662323.1">
    <property type="nucleotide sequence ID" value="NZ_LYPB01000047.1"/>
</dbReference>
<name>A0A198AK43_9BACL</name>
<dbReference type="PANTHER" id="PTHR18964">
    <property type="entry name" value="ROK (REPRESSOR, ORF, KINASE) FAMILY"/>
    <property type="match status" value="1"/>
</dbReference>
<dbReference type="InterPro" id="IPR043129">
    <property type="entry name" value="ATPase_NBD"/>
</dbReference>
<dbReference type="STRING" id="1850517.A8708_06920"/>
<gene>
    <name evidence="2" type="ORF">A8708_06920</name>
</gene>
<dbReference type="PANTHER" id="PTHR18964:SF149">
    <property type="entry name" value="BIFUNCTIONAL UDP-N-ACETYLGLUCOSAMINE 2-EPIMERASE_N-ACETYLMANNOSAMINE KINASE"/>
    <property type="match status" value="1"/>
</dbReference>
<dbReference type="SUPFAM" id="SSF53067">
    <property type="entry name" value="Actin-like ATPase domain"/>
    <property type="match status" value="1"/>
</dbReference>
<keyword evidence="3" id="KW-1185">Reference proteome</keyword>
<accession>A0A198AK43</accession>